<accession>A0A944HDG8</accession>
<dbReference type="RefSeq" id="WP_214361763.1">
    <property type="nucleotide sequence ID" value="NZ_JAEKFT010000013.1"/>
</dbReference>
<evidence type="ECO:0000313" key="1">
    <source>
        <dbReference type="EMBL" id="MBT0962006.1"/>
    </source>
</evidence>
<dbReference type="AlphaFoldDB" id="A0A944HDG8"/>
<evidence type="ECO:0000313" key="2">
    <source>
        <dbReference type="Proteomes" id="UP000694660"/>
    </source>
</evidence>
<comment type="caution">
    <text evidence="1">The sequence shown here is derived from an EMBL/GenBank/DDBJ whole genome shotgun (WGS) entry which is preliminary data.</text>
</comment>
<dbReference type="EMBL" id="JAEKFT010000013">
    <property type="protein sequence ID" value="MBT0962006.1"/>
    <property type="molecule type" value="Genomic_DNA"/>
</dbReference>
<keyword evidence="2" id="KW-1185">Reference proteome</keyword>
<sequence>MESVVWNNARNDNEMRQLREHPMFLNAPALSLEKSRLLDEVRWRLQSLPEHEPGLALDEIAAGIELMLEGTDWSVHELSTALREFDESAQPVIRQAVKGFLQSAALGTGRGEVLHAASTRLFGAVVEAGHAILQRQRYAPAIQPDAAAEIAARLMRAETGRLKWAHLLYGPYDDALWQQMGAVFLEAEEDGRLMLPVHLRQGRDTETSTYREYLRAVALQCSGLEQMPVELVDVADRLILHLLPALHLGAGPVEGARFFVSPILGGAPRRLVKALSAEEPAWYFSPLLADRVLGELEAMLKKGVIPSGLGDGPVAKEHIAACIRHFRRTWYDTPAARRHRRHAMDGKLSAVRGVLSFNQILSGGTSGDIATWELRDVSLSGLGALAPVSEFGMPRIGELVAVRSEDAAPWRLGMVRRIQRGDLSRAFVGIETFALEPRVVRADDGRAPMEVLLCDPLRRGAQLRVVAPAGVLRSSAPLFVAEQGSIQKLKPIGAAWRGHEFEVRTYVAV</sequence>
<dbReference type="Proteomes" id="UP000694660">
    <property type="component" value="Unassembled WGS sequence"/>
</dbReference>
<name>A0A944HDG8_DENI1</name>
<organism evidence="1 2">
    <name type="scientific">Denitromonas iodatirespirans</name>
    <dbReference type="NCBI Taxonomy" id="2795389"/>
    <lineage>
        <taxon>Bacteria</taxon>
        <taxon>Pseudomonadati</taxon>
        <taxon>Pseudomonadota</taxon>
        <taxon>Betaproteobacteria</taxon>
        <taxon>Rhodocyclales</taxon>
        <taxon>Zoogloeaceae</taxon>
        <taxon>Denitromonas</taxon>
    </lineage>
</organism>
<reference evidence="2" key="1">
    <citation type="journal article" date="2022" name="ISME J.">
        <title>Genetic and phylogenetic analysis of dissimilatory iodate-reducing bacteria identifies potential niches across the world's oceans.</title>
        <authorList>
            <person name="Reyes-Umana V."/>
            <person name="Henning Z."/>
            <person name="Lee K."/>
            <person name="Barnum T.P."/>
            <person name="Coates J.D."/>
        </authorList>
    </citation>
    <scope>NUCLEOTIDE SEQUENCE [LARGE SCALE GENOMIC DNA]</scope>
    <source>
        <strain evidence="2">IR12</strain>
    </source>
</reference>
<protein>
    <recommendedName>
        <fullName evidence="3">PilZ domain-containing protein</fullName>
    </recommendedName>
</protein>
<evidence type="ECO:0008006" key="3">
    <source>
        <dbReference type="Google" id="ProtNLM"/>
    </source>
</evidence>
<gene>
    <name evidence="1" type="ORF">I8J34_12570</name>
</gene>
<proteinExistence type="predicted"/>